<dbReference type="EMBL" id="PDOA01000002">
    <property type="protein sequence ID" value="PWC29938.1"/>
    <property type="molecule type" value="Genomic_DNA"/>
</dbReference>
<dbReference type="AlphaFoldDB" id="A0A2U1V7Q3"/>
<dbReference type="Pfam" id="PF02571">
    <property type="entry name" value="CbiJ"/>
    <property type="match status" value="1"/>
</dbReference>
<keyword evidence="2" id="KW-0169">Cobalamin biosynthesis</keyword>
<sequence length="251" mass="25987">MRVLLLGGTTEARALARALAGDARFRATLSLAGATRAPLPQPLPARVGGFGGVAGLVAYLRAEGIAALVDATHPFAAQMTRHAAAAAALAGVALLRVERPAWSAGPGDDWREFPDMPAIAAALGEAPRRVWLTVGQKELAPFRAAPQHDYLIRSVDPPAPESLPPRATVLAATGPFTLEGERALLRAHRIGVLVSKNSGGSATEAKLQAAREAGLPVLLLARPPAPEGLRAVPDAEAALAWLHGLRAERGA</sequence>
<gene>
    <name evidence="4" type="ORF">CR165_03440</name>
</gene>
<dbReference type="NCBIfam" id="NF005968">
    <property type="entry name" value="PRK08057.1-2"/>
    <property type="match status" value="1"/>
</dbReference>
<proteinExistence type="predicted"/>
<dbReference type="GO" id="GO:0009236">
    <property type="term" value="P:cobalamin biosynthetic process"/>
    <property type="evidence" value="ECO:0007669"/>
    <property type="project" value="UniProtKB-UniPathway"/>
</dbReference>
<dbReference type="OrthoDB" id="5183775at2"/>
<keyword evidence="3" id="KW-0560">Oxidoreductase</keyword>
<comment type="pathway">
    <text evidence="1">Cofactor biosynthesis; adenosylcobalamin biosynthesis.</text>
</comment>
<dbReference type="GO" id="GO:0016994">
    <property type="term" value="F:precorrin-6A reductase activity"/>
    <property type="evidence" value="ECO:0007669"/>
    <property type="project" value="InterPro"/>
</dbReference>
<dbReference type="PROSITE" id="PS51014">
    <property type="entry name" value="COBK_CBIJ"/>
    <property type="match status" value="1"/>
</dbReference>
<evidence type="ECO:0000256" key="3">
    <source>
        <dbReference type="ARBA" id="ARBA00023002"/>
    </source>
</evidence>
<dbReference type="InterPro" id="IPR003723">
    <property type="entry name" value="Precorrin-6x_reduct"/>
</dbReference>
<evidence type="ECO:0000256" key="2">
    <source>
        <dbReference type="ARBA" id="ARBA00022573"/>
    </source>
</evidence>
<dbReference type="RefSeq" id="WP_109515573.1">
    <property type="nucleotide sequence ID" value="NZ_PDOA01000002.1"/>
</dbReference>
<keyword evidence="5" id="KW-1185">Reference proteome</keyword>
<evidence type="ECO:0000256" key="1">
    <source>
        <dbReference type="ARBA" id="ARBA00004953"/>
    </source>
</evidence>
<dbReference type="PANTHER" id="PTHR36925:SF1">
    <property type="entry name" value="COBALT-PRECORRIN-6A REDUCTASE"/>
    <property type="match status" value="1"/>
</dbReference>
<dbReference type="Proteomes" id="UP000245048">
    <property type="component" value="Unassembled WGS sequence"/>
</dbReference>
<protein>
    <submittedName>
        <fullName evidence="4">Cobalt-precorrin-6A reductase</fullName>
    </submittedName>
</protein>
<dbReference type="NCBIfam" id="TIGR00715">
    <property type="entry name" value="precor6x_red"/>
    <property type="match status" value="1"/>
</dbReference>
<evidence type="ECO:0000313" key="4">
    <source>
        <dbReference type="EMBL" id="PWC29938.1"/>
    </source>
</evidence>
<reference evidence="5" key="1">
    <citation type="submission" date="2017-10" db="EMBL/GenBank/DDBJ databases">
        <authorList>
            <person name="Toshchakov S.V."/>
            <person name="Goeva M.A."/>
        </authorList>
    </citation>
    <scope>NUCLEOTIDE SEQUENCE [LARGE SCALE GENOMIC DNA]</scope>
    <source>
        <strain evidence="5">JR1/69-1-13</strain>
    </source>
</reference>
<accession>A0A2U1V7Q3</accession>
<comment type="caution">
    <text evidence="4">The sequence shown here is derived from an EMBL/GenBank/DDBJ whole genome shotgun (WGS) entry which is preliminary data.</text>
</comment>
<evidence type="ECO:0000313" key="5">
    <source>
        <dbReference type="Proteomes" id="UP000245048"/>
    </source>
</evidence>
<name>A0A2U1V7Q3_9PROT</name>
<organism evidence="4 5">
    <name type="scientific">Teichococcus aestuarii</name>
    <dbReference type="NCBI Taxonomy" id="568898"/>
    <lineage>
        <taxon>Bacteria</taxon>
        <taxon>Pseudomonadati</taxon>
        <taxon>Pseudomonadota</taxon>
        <taxon>Alphaproteobacteria</taxon>
        <taxon>Acetobacterales</taxon>
        <taxon>Roseomonadaceae</taxon>
        <taxon>Roseomonas</taxon>
    </lineage>
</organism>
<dbReference type="PANTHER" id="PTHR36925">
    <property type="entry name" value="COBALT-PRECORRIN-6A REDUCTASE"/>
    <property type="match status" value="1"/>
</dbReference>
<dbReference type="UniPathway" id="UPA00148"/>